<dbReference type="SMART" id="SM00382">
    <property type="entry name" value="AAA"/>
    <property type="match status" value="1"/>
</dbReference>
<comment type="caution">
    <text evidence="10">The sequence shown here is derived from an EMBL/GenBank/DDBJ whole genome shotgun (WGS) entry which is preliminary data.</text>
</comment>
<evidence type="ECO:0000313" key="11">
    <source>
        <dbReference type="Proteomes" id="UP000823896"/>
    </source>
</evidence>
<keyword evidence="3" id="KW-0813">Transport</keyword>
<dbReference type="FunFam" id="3.40.50.300:FF:000589">
    <property type="entry name" value="ABC transporter, ATP-binding subunit"/>
    <property type="match status" value="1"/>
</dbReference>
<evidence type="ECO:0000313" key="10">
    <source>
        <dbReference type="EMBL" id="HJC37039.1"/>
    </source>
</evidence>
<dbReference type="AlphaFoldDB" id="A0A9D2NSC4"/>
<dbReference type="Proteomes" id="UP000823896">
    <property type="component" value="Unassembled WGS sequence"/>
</dbReference>
<reference evidence="10" key="1">
    <citation type="journal article" date="2021" name="PeerJ">
        <title>Extensive microbial diversity within the chicken gut microbiome revealed by metagenomics and culture.</title>
        <authorList>
            <person name="Gilroy R."/>
            <person name="Ravi A."/>
            <person name="Getino M."/>
            <person name="Pursley I."/>
            <person name="Horton D.L."/>
            <person name="Alikhan N.F."/>
            <person name="Baker D."/>
            <person name="Gharbi K."/>
            <person name="Hall N."/>
            <person name="Watson M."/>
            <person name="Adriaenssens E.M."/>
            <person name="Foster-Nyarko E."/>
            <person name="Jarju S."/>
            <person name="Secka A."/>
            <person name="Antonio M."/>
            <person name="Oren A."/>
            <person name="Chaudhuri R.R."/>
            <person name="La Ragione R."/>
            <person name="Hildebrand F."/>
            <person name="Pallen M.J."/>
        </authorList>
    </citation>
    <scope>NUCLEOTIDE SEQUENCE</scope>
    <source>
        <strain evidence="10">CHK187-11901</strain>
    </source>
</reference>
<dbReference type="PANTHER" id="PTHR42711:SF5">
    <property type="entry name" value="ABC TRANSPORTER ATP-BINDING PROTEIN NATA"/>
    <property type="match status" value="1"/>
</dbReference>
<comment type="similarity">
    <text evidence="2">Belongs to the ABC transporter superfamily.</text>
</comment>
<dbReference type="InterPro" id="IPR003439">
    <property type="entry name" value="ABC_transporter-like_ATP-bd"/>
</dbReference>
<evidence type="ECO:0000256" key="3">
    <source>
        <dbReference type="ARBA" id="ARBA00022448"/>
    </source>
</evidence>
<evidence type="ECO:0000256" key="7">
    <source>
        <dbReference type="ARBA" id="ARBA00022967"/>
    </source>
</evidence>
<evidence type="ECO:0000256" key="2">
    <source>
        <dbReference type="ARBA" id="ARBA00005417"/>
    </source>
</evidence>
<dbReference type="GO" id="GO:0005524">
    <property type="term" value="F:ATP binding"/>
    <property type="evidence" value="ECO:0007669"/>
    <property type="project" value="UniProtKB-KW"/>
</dbReference>
<dbReference type="EMBL" id="DWWM01000051">
    <property type="protein sequence ID" value="HJC37039.1"/>
    <property type="molecule type" value="Genomic_DNA"/>
</dbReference>
<keyword evidence="8" id="KW-0472">Membrane</keyword>
<evidence type="ECO:0000259" key="9">
    <source>
        <dbReference type="PROSITE" id="PS50893"/>
    </source>
</evidence>
<reference evidence="10" key="2">
    <citation type="submission" date="2021-04" db="EMBL/GenBank/DDBJ databases">
        <authorList>
            <person name="Gilroy R."/>
        </authorList>
    </citation>
    <scope>NUCLEOTIDE SEQUENCE</scope>
    <source>
        <strain evidence="10">CHK187-11901</strain>
    </source>
</reference>
<feature type="domain" description="ABC transporter" evidence="9">
    <location>
        <begin position="5"/>
        <end position="233"/>
    </location>
</feature>
<evidence type="ECO:0000256" key="8">
    <source>
        <dbReference type="ARBA" id="ARBA00023136"/>
    </source>
</evidence>
<sequence length="312" mass="34489">MTAAIFTSNLKKSYGQKEVLKGISLTVDPGTICALLGTNGAGKTTMVRILTTQIVPDAGQAVIMGHDVVRDADQIHQIIGLTGQFSALDDALSGKENLLFIASLCHIPRASEKADALLARMGLEEAGRRLVKTYSGGMKRRMDIAMSLMSDPQVLFLDEPTTGLDPGSRRQSWEAIRQLRASGTTVFLTTQYLEEAELLADQIAVLHEGKIITAGTPKQLIGRLSHEKLRFRFAHARFARQAAAILADFRPHSDAQTLELRVHREETMTVLTHALTRLRQAHIMPAGFEQARPSLEDAFLQMIEKERETHER</sequence>
<dbReference type="PROSITE" id="PS00211">
    <property type="entry name" value="ABC_TRANSPORTER_1"/>
    <property type="match status" value="1"/>
</dbReference>
<evidence type="ECO:0000256" key="5">
    <source>
        <dbReference type="ARBA" id="ARBA00022741"/>
    </source>
</evidence>
<dbReference type="InterPro" id="IPR003593">
    <property type="entry name" value="AAA+_ATPase"/>
</dbReference>
<dbReference type="Gene3D" id="3.40.50.300">
    <property type="entry name" value="P-loop containing nucleotide triphosphate hydrolases"/>
    <property type="match status" value="1"/>
</dbReference>
<keyword evidence="7" id="KW-1278">Translocase</keyword>
<name>A0A9D2NSC4_9FIRM</name>
<gene>
    <name evidence="10" type="ORF">H9702_07930</name>
</gene>
<dbReference type="SUPFAM" id="SSF52540">
    <property type="entry name" value="P-loop containing nucleoside triphosphate hydrolases"/>
    <property type="match status" value="1"/>
</dbReference>
<keyword evidence="5" id="KW-0547">Nucleotide-binding</keyword>
<dbReference type="Pfam" id="PF00005">
    <property type="entry name" value="ABC_tran"/>
    <property type="match status" value="1"/>
</dbReference>
<dbReference type="PROSITE" id="PS50893">
    <property type="entry name" value="ABC_TRANSPORTER_2"/>
    <property type="match status" value="1"/>
</dbReference>
<dbReference type="GO" id="GO:0005886">
    <property type="term" value="C:plasma membrane"/>
    <property type="evidence" value="ECO:0007669"/>
    <property type="project" value="UniProtKB-SubCell"/>
</dbReference>
<dbReference type="InterPro" id="IPR050763">
    <property type="entry name" value="ABC_transporter_ATP-binding"/>
</dbReference>
<evidence type="ECO:0000256" key="6">
    <source>
        <dbReference type="ARBA" id="ARBA00022840"/>
    </source>
</evidence>
<dbReference type="InterPro" id="IPR017871">
    <property type="entry name" value="ABC_transporter-like_CS"/>
</dbReference>
<dbReference type="InterPro" id="IPR027417">
    <property type="entry name" value="P-loop_NTPase"/>
</dbReference>
<dbReference type="PANTHER" id="PTHR42711">
    <property type="entry name" value="ABC TRANSPORTER ATP-BINDING PROTEIN"/>
    <property type="match status" value="1"/>
</dbReference>
<accession>A0A9D2NSC4</accession>
<proteinExistence type="inferred from homology"/>
<comment type="subcellular location">
    <subcellularLocation>
        <location evidence="1">Cell membrane</location>
    </subcellularLocation>
</comment>
<organism evidence="10 11">
    <name type="scientific">Candidatus Merdibacter merdavium</name>
    <dbReference type="NCBI Taxonomy" id="2838692"/>
    <lineage>
        <taxon>Bacteria</taxon>
        <taxon>Bacillati</taxon>
        <taxon>Bacillota</taxon>
        <taxon>Erysipelotrichia</taxon>
        <taxon>Erysipelotrichales</taxon>
        <taxon>Erysipelotrichaceae</taxon>
        <taxon>Merdibacter</taxon>
    </lineage>
</organism>
<evidence type="ECO:0000256" key="4">
    <source>
        <dbReference type="ARBA" id="ARBA00022475"/>
    </source>
</evidence>
<keyword evidence="6 10" id="KW-0067">ATP-binding</keyword>
<protein>
    <submittedName>
        <fullName evidence="10">ATP-binding cassette domain-containing protein</fullName>
    </submittedName>
</protein>
<keyword evidence="4" id="KW-1003">Cell membrane</keyword>
<evidence type="ECO:0000256" key="1">
    <source>
        <dbReference type="ARBA" id="ARBA00004236"/>
    </source>
</evidence>
<dbReference type="GO" id="GO:0016887">
    <property type="term" value="F:ATP hydrolysis activity"/>
    <property type="evidence" value="ECO:0007669"/>
    <property type="project" value="InterPro"/>
</dbReference>